<keyword evidence="1" id="KW-0812">Transmembrane</keyword>
<feature type="transmembrane region" description="Helical" evidence="1">
    <location>
        <begin position="139"/>
        <end position="166"/>
    </location>
</feature>
<dbReference type="AlphaFoldDB" id="A0A1M6IMV6"/>
<sequence length="434" mass="46265">MIVPILIILLFLVVSILMITRKMPTLLALPLLAIGVAIIAGVPLVNPIKDGDNGILKFVLEAGSIRLASAYVAVIFGSWLGQIMNKTNIAETIVKYAAELGGDRPFLITILLTAAVAVLFTTIGGLGAVIMIGSIVIPIMVSVGVSSMIAVCMFLFGMGIGLLFNISNWSFYLNVIKVPLENIKHFAIILAVLTALTGLIFAIVEFKKNGIKFACSAPASNNKSGDSKLENKKAPIISLLTPIIPIILVMFFKWPIVPSFLVGILYALITTQRKFNKAINLLTKTGFDGVADAAPAVILMIGIGMLLNSLMHPIVAEKMKPFITAVVPTSAIGYILFFSLLAPLALYRGPLNLFGLGSGIAGLIVSFNILPAAAVMSAFLAVERVQAIADPTNTHNVWLSNYAGVDVNQVLAKLLPYVWVLAAAGVIVGRFLWI</sequence>
<keyword evidence="3" id="KW-1185">Reference proteome</keyword>
<gene>
    <name evidence="2" type="ORF">SAMN05444401_2892</name>
</gene>
<feature type="transmembrane region" description="Helical" evidence="1">
    <location>
        <begin position="106"/>
        <end position="132"/>
    </location>
</feature>
<reference evidence="2 3" key="1">
    <citation type="submission" date="2016-11" db="EMBL/GenBank/DDBJ databases">
        <authorList>
            <person name="Jaros S."/>
            <person name="Januszkiewicz K."/>
            <person name="Wedrychowicz H."/>
        </authorList>
    </citation>
    <scope>NUCLEOTIDE SEQUENCE [LARGE SCALE GENOMIC DNA]</scope>
    <source>
        <strain evidence="2 3">DSM 21864</strain>
    </source>
</reference>
<proteinExistence type="predicted"/>
<keyword evidence="1" id="KW-0472">Membrane</keyword>
<keyword evidence="1" id="KW-1133">Transmembrane helix</keyword>
<feature type="transmembrane region" description="Helical" evidence="1">
    <location>
        <begin position="58"/>
        <end position="80"/>
    </location>
</feature>
<evidence type="ECO:0000313" key="2">
    <source>
        <dbReference type="EMBL" id="SHJ35693.1"/>
    </source>
</evidence>
<evidence type="ECO:0000313" key="3">
    <source>
        <dbReference type="Proteomes" id="UP000184080"/>
    </source>
</evidence>
<dbReference type="Proteomes" id="UP000184080">
    <property type="component" value="Unassembled WGS sequence"/>
</dbReference>
<feature type="transmembrane region" description="Helical" evidence="1">
    <location>
        <begin position="414"/>
        <end position="433"/>
    </location>
</feature>
<protein>
    <submittedName>
        <fullName evidence="2">H+/gluconate symporter</fullName>
    </submittedName>
</protein>
<feature type="transmembrane region" description="Helical" evidence="1">
    <location>
        <begin position="322"/>
        <end position="347"/>
    </location>
</feature>
<organism evidence="2 3">
    <name type="scientific">Clostridium amylolyticum</name>
    <dbReference type="NCBI Taxonomy" id="1121298"/>
    <lineage>
        <taxon>Bacteria</taxon>
        <taxon>Bacillati</taxon>
        <taxon>Bacillota</taxon>
        <taxon>Clostridia</taxon>
        <taxon>Eubacteriales</taxon>
        <taxon>Clostridiaceae</taxon>
        <taxon>Clostridium</taxon>
    </lineage>
</organism>
<evidence type="ECO:0000256" key="1">
    <source>
        <dbReference type="SAM" id="Phobius"/>
    </source>
</evidence>
<name>A0A1M6IMV6_9CLOT</name>
<accession>A0A1M6IMV6</accession>
<dbReference type="STRING" id="1121298.SAMN05444401_2892"/>
<feature type="transmembrane region" description="Helical" evidence="1">
    <location>
        <begin position="186"/>
        <end position="204"/>
    </location>
</feature>
<dbReference type="RefSeq" id="WP_073008047.1">
    <property type="nucleotide sequence ID" value="NZ_FQZO01000004.1"/>
</dbReference>
<dbReference type="EMBL" id="FQZO01000004">
    <property type="protein sequence ID" value="SHJ35693.1"/>
    <property type="molecule type" value="Genomic_DNA"/>
</dbReference>
<feature type="transmembrane region" description="Helical" evidence="1">
    <location>
        <begin position="359"/>
        <end position="382"/>
    </location>
</feature>
<feature type="transmembrane region" description="Helical" evidence="1">
    <location>
        <begin position="289"/>
        <end position="310"/>
    </location>
</feature>
<feature type="transmembrane region" description="Helical" evidence="1">
    <location>
        <begin position="236"/>
        <end position="269"/>
    </location>
</feature>
<feature type="transmembrane region" description="Helical" evidence="1">
    <location>
        <begin position="28"/>
        <end position="46"/>
    </location>
</feature>